<gene>
    <name evidence="2" type="ORF">JBS370_LOCUS18760</name>
    <name evidence="1" type="ORF">ZHD862_LOCUS6481</name>
</gene>
<comment type="caution">
    <text evidence="1">The sequence shown here is derived from an EMBL/GenBank/DDBJ whole genome shotgun (WGS) entry which is preliminary data.</text>
</comment>
<name>A0A813YDY9_9BILA</name>
<evidence type="ECO:0000313" key="1">
    <source>
        <dbReference type="EMBL" id="CAF0882969.1"/>
    </source>
</evidence>
<dbReference type="EMBL" id="CAJOBD010002163">
    <property type="protein sequence ID" value="CAF3860668.1"/>
    <property type="molecule type" value="Genomic_DNA"/>
</dbReference>
<organism evidence="1 3">
    <name type="scientific">Rotaria sordida</name>
    <dbReference type="NCBI Taxonomy" id="392033"/>
    <lineage>
        <taxon>Eukaryota</taxon>
        <taxon>Metazoa</taxon>
        <taxon>Spiralia</taxon>
        <taxon>Gnathifera</taxon>
        <taxon>Rotifera</taxon>
        <taxon>Eurotatoria</taxon>
        <taxon>Bdelloidea</taxon>
        <taxon>Philodinida</taxon>
        <taxon>Philodinidae</taxon>
        <taxon>Rotaria</taxon>
    </lineage>
</organism>
<proteinExistence type="predicted"/>
<dbReference type="Proteomes" id="UP000663836">
    <property type="component" value="Unassembled WGS sequence"/>
</dbReference>
<evidence type="ECO:0000313" key="3">
    <source>
        <dbReference type="Proteomes" id="UP000663864"/>
    </source>
</evidence>
<dbReference type="AlphaFoldDB" id="A0A813YDY9"/>
<protein>
    <submittedName>
        <fullName evidence="1">Uncharacterized protein</fullName>
    </submittedName>
</protein>
<dbReference type="Proteomes" id="UP000663864">
    <property type="component" value="Unassembled WGS sequence"/>
</dbReference>
<reference evidence="1" key="1">
    <citation type="submission" date="2021-02" db="EMBL/GenBank/DDBJ databases">
        <authorList>
            <person name="Nowell W R."/>
        </authorList>
    </citation>
    <scope>NUCLEOTIDE SEQUENCE</scope>
</reference>
<accession>A0A813YDY9</accession>
<dbReference type="EMBL" id="CAJNOT010000182">
    <property type="protein sequence ID" value="CAF0882969.1"/>
    <property type="molecule type" value="Genomic_DNA"/>
</dbReference>
<evidence type="ECO:0000313" key="2">
    <source>
        <dbReference type="EMBL" id="CAF3860668.1"/>
    </source>
</evidence>
<sequence length="91" mass="10366">MSDNISSSATLLFRVMSSNHIVKLHLFRCDRQISLNLPMITYPTIIDSLDALNTQLIATNIRSIQIILHYQCLNFTSDDWTAGKLFMCGFI</sequence>